<dbReference type="InterPro" id="IPR050297">
    <property type="entry name" value="LipidA_mod_glycosyltrf_83"/>
</dbReference>
<dbReference type="OrthoDB" id="5695313at2"/>
<feature type="transmembrane region" description="Helical" evidence="8">
    <location>
        <begin position="222"/>
        <end position="251"/>
    </location>
</feature>
<dbReference type="Pfam" id="PF13231">
    <property type="entry name" value="PMT_2"/>
    <property type="match status" value="1"/>
</dbReference>
<keyword evidence="6 8" id="KW-1133">Transmembrane helix</keyword>
<keyword evidence="4" id="KW-0808">Transferase</keyword>
<feature type="transmembrane region" description="Helical" evidence="8">
    <location>
        <begin position="257"/>
        <end position="279"/>
    </location>
</feature>
<gene>
    <name evidence="10" type="ORF">BU200_02335</name>
</gene>
<evidence type="ECO:0000256" key="2">
    <source>
        <dbReference type="ARBA" id="ARBA00022475"/>
    </source>
</evidence>
<feature type="transmembrane region" description="Helical" evidence="8">
    <location>
        <begin position="32"/>
        <end position="50"/>
    </location>
</feature>
<evidence type="ECO:0000313" key="11">
    <source>
        <dbReference type="Proteomes" id="UP000186437"/>
    </source>
</evidence>
<comment type="caution">
    <text evidence="10">The sequence shown here is derived from an EMBL/GenBank/DDBJ whole genome shotgun (WGS) entry which is preliminary data.</text>
</comment>
<proteinExistence type="predicted"/>
<feature type="transmembrane region" description="Helical" evidence="8">
    <location>
        <begin position="168"/>
        <end position="187"/>
    </location>
</feature>
<keyword evidence="7 8" id="KW-0472">Membrane</keyword>
<dbReference type="GO" id="GO:0005886">
    <property type="term" value="C:plasma membrane"/>
    <property type="evidence" value="ECO:0007669"/>
    <property type="project" value="UniProtKB-SubCell"/>
</dbReference>
<dbReference type="PANTHER" id="PTHR33908">
    <property type="entry name" value="MANNOSYLTRANSFERASE YKCB-RELATED"/>
    <property type="match status" value="1"/>
</dbReference>
<feature type="transmembrane region" description="Helical" evidence="8">
    <location>
        <begin position="128"/>
        <end position="156"/>
    </location>
</feature>
<dbReference type="GO" id="GO:0016763">
    <property type="term" value="F:pentosyltransferase activity"/>
    <property type="evidence" value="ECO:0007669"/>
    <property type="project" value="TreeGrafter"/>
</dbReference>
<dbReference type="Proteomes" id="UP000186437">
    <property type="component" value="Unassembled WGS sequence"/>
</dbReference>
<evidence type="ECO:0000259" key="9">
    <source>
        <dbReference type="Pfam" id="PF13231"/>
    </source>
</evidence>
<evidence type="ECO:0000256" key="3">
    <source>
        <dbReference type="ARBA" id="ARBA00022676"/>
    </source>
</evidence>
<dbReference type="EMBL" id="MSJL01000007">
    <property type="protein sequence ID" value="OLF50343.1"/>
    <property type="molecule type" value="Genomic_DNA"/>
</dbReference>
<evidence type="ECO:0000256" key="8">
    <source>
        <dbReference type="SAM" id="Phobius"/>
    </source>
</evidence>
<feature type="transmembrane region" description="Helical" evidence="8">
    <location>
        <begin position="426"/>
        <end position="442"/>
    </location>
</feature>
<keyword evidence="11" id="KW-1185">Reference proteome</keyword>
<evidence type="ECO:0000313" key="10">
    <source>
        <dbReference type="EMBL" id="OLF50343.1"/>
    </source>
</evidence>
<reference evidence="11" key="1">
    <citation type="submission" date="2016-12" db="EMBL/GenBank/DDBJ databases">
        <authorList>
            <person name="Gulvik C.A."/>
        </authorList>
    </citation>
    <scope>NUCLEOTIDE SEQUENCE [LARGE SCALE GENOMIC DNA]</scope>
    <source>
        <strain evidence="11">ATCC 51725</strain>
    </source>
</reference>
<dbReference type="PANTHER" id="PTHR33908:SF11">
    <property type="entry name" value="MEMBRANE PROTEIN"/>
    <property type="match status" value="1"/>
</dbReference>
<evidence type="ECO:0000256" key="1">
    <source>
        <dbReference type="ARBA" id="ARBA00004651"/>
    </source>
</evidence>
<keyword evidence="3" id="KW-0328">Glycosyltransferase</keyword>
<dbReference type="InterPro" id="IPR038731">
    <property type="entry name" value="RgtA/B/C-like"/>
</dbReference>
<feature type="domain" description="Glycosyltransferase RgtA/B/C/D-like" evidence="9">
    <location>
        <begin position="123"/>
        <end position="267"/>
    </location>
</feature>
<name>A0A1Q8EEZ4_STRAI</name>
<feature type="transmembrane region" description="Helical" evidence="8">
    <location>
        <begin position="7"/>
        <end position="26"/>
    </location>
</feature>
<comment type="subcellular location">
    <subcellularLocation>
        <location evidence="1">Cell membrane</location>
        <topology evidence="1">Multi-pass membrane protein</topology>
    </subcellularLocation>
</comment>
<feature type="transmembrane region" description="Helical" evidence="8">
    <location>
        <begin position="193"/>
        <end position="210"/>
    </location>
</feature>
<dbReference type="AlphaFoldDB" id="A0A1Q8EEZ4"/>
<sequence length="494" mass="57403">MSSMYHLFFNCLQKLMWLMTLFWLVVVVRELWSFPRLFLYLAIIFLLLLVWKKKAVLRAYTYAMAHKRLLIGLAILFQLLVIGSANLLVRRDAAVVITGALEMIEDQSISNYLTRNPNNLPMFLYARALYRLFGTASLWVLQALGMLYINGTAYILYRTGRDFFSQQVADILFILYLLLLGFSPYVIQTYTDITSLPFLAGQLYLMVALLKEERKVTQGLCLLGILTAIASIFRPTALVIVIAFVLLLFLRGKWRRFIRYMAVFVSSFSVMFAGLTYGIHHQQEVKIVHDETLAKGLTTFINLGLTYSGTNQEDMKEGLLVYIDPEKHGDYNNGMFAKENEIKEIKRRLRNYTPVTFAQHLQYKLAMTLYDGSLNWLYRKPEDEKTPLVSPLYKYTKENRFAEVIRQSVIQYDGDYYHYYRGIKQLVWLVVALGLFAAVWRYRSDETINFLSLAIFGGLLFLMIFEGGKTRYLLQFFPQILLLSSLGLNKIRER</sequence>
<evidence type="ECO:0000256" key="5">
    <source>
        <dbReference type="ARBA" id="ARBA00022692"/>
    </source>
</evidence>
<feature type="transmembrane region" description="Helical" evidence="8">
    <location>
        <begin position="70"/>
        <end position="89"/>
    </location>
</feature>
<accession>A0A1Q8EEZ4</accession>
<keyword evidence="5 8" id="KW-0812">Transmembrane</keyword>
<evidence type="ECO:0000256" key="6">
    <source>
        <dbReference type="ARBA" id="ARBA00022989"/>
    </source>
</evidence>
<protein>
    <recommendedName>
        <fullName evidence="9">Glycosyltransferase RgtA/B/C/D-like domain-containing protein</fullName>
    </recommendedName>
</protein>
<feature type="transmembrane region" description="Helical" evidence="8">
    <location>
        <begin position="448"/>
        <end position="465"/>
    </location>
</feature>
<evidence type="ECO:0000256" key="7">
    <source>
        <dbReference type="ARBA" id="ARBA00023136"/>
    </source>
</evidence>
<dbReference type="GO" id="GO:0009103">
    <property type="term" value="P:lipopolysaccharide biosynthetic process"/>
    <property type="evidence" value="ECO:0007669"/>
    <property type="project" value="UniProtKB-ARBA"/>
</dbReference>
<organism evidence="10 11">
    <name type="scientific">Streptococcus acidominimus</name>
    <dbReference type="NCBI Taxonomy" id="1326"/>
    <lineage>
        <taxon>Bacteria</taxon>
        <taxon>Bacillati</taxon>
        <taxon>Bacillota</taxon>
        <taxon>Bacilli</taxon>
        <taxon>Lactobacillales</taxon>
        <taxon>Streptococcaceae</taxon>
        <taxon>Streptococcus</taxon>
    </lineage>
</organism>
<evidence type="ECO:0000256" key="4">
    <source>
        <dbReference type="ARBA" id="ARBA00022679"/>
    </source>
</evidence>
<keyword evidence="2" id="KW-1003">Cell membrane</keyword>